<feature type="binding site" evidence="6">
    <location>
        <position position="188"/>
    </location>
    <ligand>
        <name>S-adenosyl-L-methionine</name>
        <dbReference type="ChEBI" id="CHEBI:59789"/>
    </ligand>
</feature>
<comment type="similarity">
    <text evidence="1 6">Belongs to the methyltransferase superfamily. PrmA family.</text>
</comment>
<evidence type="ECO:0000256" key="5">
    <source>
        <dbReference type="ARBA" id="ARBA00022691"/>
    </source>
</evidence>
<dbReference type="NCBIfam" id="TIGR00406">
    <property type="entry name" value="prmA"/>
    <property type="match status" value="1"/>
</dbReference>
<dbReference type="EC" id="2.1.1.-" evidence="6"/>
<dbReference type="GO" id="GO:0016279">
    <property type="term" value="F:protein-lysine N-methyltransferase activity"/>
    <property type="evidence" value="ECO:0007669"/>
    <property type="project" value="TreeGrafter"/>
</dbReference>
<dbReference type="InterPro" id="IPR004498">
    <property type="entry name" value="Ribosomal_PrmA_MeTrfase"/>
</dbReference>
<keyword evidence="5 6" id="KW-0949">S-adenosyl-L-methionine</keyword>
<keyword evidence="3 6" id="KW-0489">Methyltransferase</keyword>
<dbReference type="EMBL" id="PIPT01000004">
    <property type="protein sequence ID" value="RUO48085.1"/>
    <property type="molecule type" value="Genomic_DNA"/>
</dbReference>
<keyword evidence="2 6" id="KW-0963">Cytoplasm</keyword>
<keyword evidence="7" id="KW-0687">Ribonucleoprotein</keyword>
<evidence type="ECO:0000256" key="3">
    <source>
        <dbReference type="ARBA" id="ARBA00022603"/>
    </source>
</evidence>
<evidence type="ECO:0000256" key="4">
    <source>
        <dbReference type="ARBA" id="ARBA00022679"/>
    </source>
</evidence>
<dbReference type="GO" id="GO:0005829">
    <property type="term" value="C:cytosol"/>
    <property type="evidence" value="ECO:0007669"/>
    <property type="project" value="TreeGrafter"/>
</dbReference>
<reference evidence="8" key="1">
    <citation type="journal article" date="2018" name="Front. Microbiol.">
        <title>Genome-Based Analysis Reveals the Taxonomy and Diversity of the Family Idiomarinaceae.</title>
        <authorList>
            <person name="Liu Y."/>
            <person name="Lai Q."/>
            <person name="Shao Z."/>
        </authorList>
    </citation>
    <scope>NUCLEOTIDE SEQUENCE [LARGE SCALE GENOMIC DNA]</scope>
    <source>
        <strain evidence="8">SW15</strain>
    </source>
</reference>
<keyword evidence="7" id="KW-0689">Ribosomal protein</keyword>
<dbReference type="Proteomes" id="UP000286678">
    <property type="component" value="Unassembled WGS sequence"/>
</dbReference>
<dbReference type="InterPro" id="IPR029063">
    <property type="entry name" value="SAM-dependent_MTases_sf"/>
</dbReference>
<dbReference type="Pfam" id="PF06325">
    <property type="entry name" value="PrmA"/>
    <property type="match status" value="1"/>
</dbReference>
<dbReference type="Gene3D" id="3.40.50.150">
    <property type="entry name" value="Vaccinia Virus protein VP39"/>
    <property type="match status" value="1"/>
</dbReference>
<dbReference type="PANTHER" id="PTHR43648:SF1">
    <property type="entry name" value="ELECTRON TRANSFER FLAVOPROTEIN BETA SUBUNIT LYSINE METHYLTRANSFERASE"/>
    <property type="match status" value="1"/>
</dbReference>
<evidence type="ECO:0000313" key="8">
    <source>
        <dbReference type="Proteomes" id="UP000286678"/>
    </source>
</evidence>
<dbReference type="GO" id="GO:0005840">
    <property type="term" value="C:ribosome"/>
    <property type="evidence" value="ECO:0007669"/>
    <property type="project" value="UniProtKB-KW"/>
</dbReference>
<dbReference type="PANTHER" id="PTHR43648">
    <property type="entry name" value="ELECTRON TRANSFER FLAVOPROTEIN BETA SUBUNIT LYSINE METHYLTRANSFERASE"/>
    <property type="match status" value="1"/>
</dbReference>
<evidence type="ECO:0000256" key="6">
    <source>
        <dbReference type="HAMAP-Rule" id="MF_00735"/>
    </source>
</evidence>
<accession>A0A432XH88</accession>
<comment type="function">
    <text evidence="6">Methylates ribosomal protein L11.</text>
</comment>
<dbReference type="InterPro" id="IPR050078">
    <property type="entry name" value="Ribosomal_L11_MeTrfase_PrmA"/>
</dbReference>
<organism evidence="7 8">
    <name type="scientific">Pseudidiomarina aquimaris</name>
    <dbReference type="NCBI Taxonomy" id="641841"/>
    <lineage>
        <taxon>Bacteria</taxon>
        <taxon>Pseudomonadati</taxon>
        <taxon>Pseudomonadota</taxon>
        <taxon>Gammaproteobacteria</taxon>
        <taxon>Alteromonadales</taxon>
        <taxon>Idiomarinaceae</taxon>
        <taxon>Pseudidiomarina</taxon>
    </lineage>
</organism>
<evidence type="ECO:0000256" key="2">
    <source>
        <dbReference type="ARBA" id="ARBA00022490"/>
    </source>
</evidence>
<evidence type="ECO:0000313" key="7">
    <source>
        <dbReference type="EMBL" id="RUO48085.1"/>
    </source>
</evidence>
<dbReference type="PIRSF" id="PIRSF000401">
    <property type="entry name" value="RPL11_MTase"/>
    <property type="match status" value="1"/>
</dbReference>
<keyword evidence="8" id="KW-1185">Reference proteome</keyword>
<comment type="catalytic activity">
    <reaction evidence="6">
        <text>L-lysyl-[protein] + 3 S-adenosyl-L-methionine = N(6),N(6),N(6)-trimethyl-L-lysyl-[protein] + 3 S-adenosyl-L-homocysteine + 3 H(+)</text>
        <dbReference type="Rhea" id="RHEA:54192"/>
        <dbReference type="Rhea" id="RHEA-COMP:9752"/>
        <dbReference type="Rhea" id="RHEA-COMP:13826"/>
        <dbReference type="ChEBI" id="CHEBI:15378"/>
        <dbReference type="ChEBI" id="CHEBI:29969"/>
        <dbReference type="ChEBI" id="CHEBI:57856"/>
        <dbReference type="ChEBI" id="CHEBI:59789"/>
        <dbReference type="ChEBI" id="CHEBI:61961"/>
    </reaction>
</comment>
<feature type="binding site" evidence="6">
    <location>
        <position position="145"/>
    </location>
    <ligand>
        <name>S-adenosyl-L-methionine</name>
        <dbReference type="ChEBI" id="CHEBI:59789"/>
    </ligand>
</feature>
<dbReference type="HAMAP" id="MF_00735">
    <property type="entry name" value="Methyltr_PrmA"/>
    <property type="match status" value="1"/>
</dbReference>
<dbReference type="RefSeq" id="WP_126833537.1">
    <property type="nucleotide sequence ID" value="NZ_PIPT01000004.1"/>
</dbReference>
<keyword evidence="4 6" id="KW-0808">Transferase</keyword>
<evidence type="ECO:0000256" key="1">
    <source>
        <dbReference type="ARBA" id="ARBA00009741"/>
    </source>
</evidence>
<proteinExistence type="inferred from homology"/>
<comment type="subcellular location">
    <subcellularLocation>
        <location evidence="6">Cytoplasm</location>
    </subcellularLocation>
</comment>
<dbReference type="AlphaFoldDB" id="A0A432XH88"/>
<feature type="binding site" evidence="6">
    <location>
        <position position="229"/>
    </location>
    <ligand>
        <name>S-adenosyl-L-methionine</name>
        <dbReference type="ChEBI" id="CHEBI:59789"/>
    </ligand>
</feature>
<feature type="binding site" evidence="6">
    <location>
        <position position="166"/>
    </location>
    <ligand>
        <name>S-adenosyl-L-methionine</name>
        <dbReference type="ChEBI" id="CHEBI:59789"/>
    </ligand>
</feature>
<name>A0A432XH88_9GAMM</name>
<comment type="caution">
    <text evidence="7">The sequence shown here is derived from an EMBL/GenBank/DDBJ whole genome shotgun (WGS) entry which is preliminary data.</text>
</comment>
<gene>
    <name evidence="6" type="primary">prmA</name>
    <name evidence="7" type="ORF">CWE21_05925</name>
</gene>
<protein>
    <recommendedName>
        <fullName evidence="6">Ribosomal protein L11 methyltransferase</fullName>
        <shortName evidence="6">L11 Mtase</shortName>
        <ecNumber evidence="6">2.1.1.-</ecNumber>
    </recommendedName>
</protein>
<dbReference type="SUPFAM" id="SSF53335">
    <property type="entry name" value="S-adenosyl-L-methionine-dependent methyltransferases"/>
    <property type="match status" value="1"/>
</dbReference>
<dbReference type="OrthoDB" id="9785995at2"/>
<dbReference type="GO" id="GO:0032259">
    <property type="term" value="P:methylation"/>
    <property type="evidence" value="ECO:0007669"/>
    <property type="project" value="UniProtKB-KW"/>
</dbReference>
<sequence length="293" mass="32300">MPWIQLTVSAPEQHAPLVGDMLQGNGAMAVTYRDAQDNPIFEPPLGEVLYWQETLVTGLFPAETDLKPVLANLKKSKYFKDGLNYKTDPLEDKDWEREWMDNFHPIQFGKRLWVCPSWRDIPDPAAVNILLDPGMAFGTGTHPTTALCLQWLDSQDLTGKTVVDFGCGSGILAIAALLLGAERAIGIDIDRQALIASRENAERNGVAERLEVYLPSEQPTMAADIVLANVLAGPLQELGGVIKGYVGPHGDLVMSGILERQIEAVESAYNTEFTFDPATIQDDWVMLHATRKQ</sequence>